<protein>
    <submittedName>
        <fullName evidence="1">Uncharacterized protein</fullName>
    </submittedName>
</protein>
<dbReference type="EMBL" id="CM029046">
    <property type="protein sequence ID" value="KAG2588458.1"/>
    <property type="molecule type" value="Genomic_DNA"/>
</dbReference>
<dbReference type="AlphaFoldDB" id="A0A8T0RUM4"/>
<proteinExistence type="predicted"/>
<name>A0A8T0RUM4_PANVG</name>
<evidence type="ECO:0000313" key="1">
    <source>
        <dbReference type="EMBL" id="KAG2588458.1"/>
    </source>
</evidence>
<dbReference type="Proteomes" id="UP000823388">
    <property type="component" value="Chromosome 5N"/>
</dbReference>
<organism evidence="1 2">
    <name type="scientific">Panicum virgatum</name>
    <name type="common">Blackwell switchgrass</name>
    <dbReference type="NCBI Taxonomy" id="38727"/>
    <lineage>
        <taxon>Eukaryota</taxon>
        <taxon>Viridiplantae</taxon>
        <taxon>Streptophyta</taxon>
        <taxon>Embryophyta</taxon>
        <taxon>Tracheophyta</taxon>
        <taxon>Spermatophyta</taxon>
        <taxon>Magnoliopsida</taxon>
        <taxon>Liliopsida</taxon>
        <taxon>Poales</taxon>
        <taxon>Poaceae</taxon>
        <taxon>PACMAD clade</taxon>
        <taxon>Panicoideae</taxon>
        <taxon>Panicodae</taxon>
        <taxon>Paniceae</taxon>
        <taxon>Panicinae</taxon>
        <taxon>Panicum</taxon>
        <taxon>Panicum sect. Hiantes</taxon>
    </lineage>
</organism>
<evidence type="ECO:0000313" key="2">
    <source>
        <dbReference type="Proteomes" id="UP000823388"/>
    </source>
</evidence>
<accession>A0A8T0RUM4</accession>
<keyword evidence="2" id="KW-1185">Reference proteome</keyword>
<comment type="caution">
    <text evidence="1">The sequence shown here is derived from an EMBL/GenBank/DDBJ whole genome shotgun (WGS) entry which is preliminary data.</text>
</comment>
<sequence>MYLATQAAPTLYAMKEEEEDDVEPGFGIRDPFNTVARTGISPYFFLDRARPSAQPLAATLPFPQPVKTEDDEMVATPGIGPLAPPPPGTRAEAAARMKVQTLPEEDTATTAPTLQRLLGRRVAAVDRRPGIHRGSWNPAALDLPSAEVLNMGAYRSEFYSSDEGESSSSA</sequence>
<gene>
    <name evidence="1" type="ORF">PVAP13_5NG345162</name>
</gene>
<reference evidence="1" key="1">
    <citation type="submission" date="2020-05" db="EMBL/GenBank/DDBJ databases">
        <title>WGS assembly of Panicum virgatum.</title>
        <authorList>
            <person name="Lovell J.T."/>
            <person name="Jenkins J."/>
            <person name="Shu S."/>
            <person name="Juenger T.E."/>
            <person name="Schmutz J."/>
        </authorList>
    </citation>
    <scope>NUCLEOTIDE SEQUENCE</scope>
    <source>
        <strain evidence="1">AP13</strain>
    </source>
</reference>